<dbReference type="HOGENOM" id="CLU_2722166_0_0_1"/>
<evidence type="ECO:0000256" key="1">
    <source>
        <dbReference type="SAM" id="Phobius"/>
    </source>
</evidence>
<keyword evidence="1" id="KW-1133">Transmembrane helix</keyword>
<name>A0A0D0VUC8_CRYGA</name>
<accession>A0A0D0VUC8</accession>
<proteinExistence type="predicted"/>
<dbReference type="EMBL" id="KN847975">
    <property type="protein sequence ID" value="KIR49025.1"/>
    <property type="molecule type" value="Genomic_DNA"/>
</dbReference>
<keyword evidence="1" id="KW-0472">Membrane</keyword>
<dbReference type="AlphaFoldDB" id="A0A0D0VUC8"/>
<evidence type="ECO:0000313" key="2">
    <source>
        <dbReference type="EMBL" id="KIR49025.1"/>
    </source>
</evidence>
<feature type="transmembrane region" description="Helical" evidence="1">
    <location>
        <begin position="27"/>
        <end position="47"/>
    </location>
</feature>
<organism evidence="2">
    <name type="scientific">Cryptococcus bacillisporus CA1280</name>
    <dbReference type="NCBI Taxonomy" id="1296109"/>
    <lineage>
        <taxon>Eukaryota</taxon>
        <taxon>Fungi</taxon>
        <taxon>Dikarya</taxon>
        <taxon>Basidiomycota</taxon>
        <taxon>Agaricomycotina</taxon>
        <taxon>Tremellomycetes</taxon>
        <taxon>Tremellales</taxon>
        <taxon>Cryptococcaceae</taxon>
        <taxon>Cryptococcus</taxon>
        <taxon>Cryptococcus gattii species complex</taxon>
    </lineage>
</organism>
<gene>
    <name evidence="2" type="ORF">I312_01171</name>
</gene>
<keyword evidence="1" id="KW-0812">Transmembrane</keyword>
<sequence length="73" mass="8815">MMKVKRKGRKKIKAGVRIRTRIRVERLWLLLELLYLHRLSSVLPLLLPVSRIKGYRLPRQVWFPPPFPFQPLN</sequence>
<reference evidence="2" key="1">
    <citation type="submission" date="2015-01" db="EMBL/GenBank/DDBJ databases">
        <title>The Genome Sequence of Cryptococcus gattii CA1280.</title>
        <authorList>
            <consortium name="The Broad Institute Genomics Platform"/>
            <person name="Cuomo C."/>
            <person name="Litvintseva A."/>
            <person name="Chen Y."/>
            <person name="Heitman J."/>
            <person name="Sun S."/>
            <person name="Springer D."/>
            <person name="Dromer F."/>
            <person name="Young S."/>
            <person name="Zeng Q."/>
            <person name="Gargeya S."/>
            <person name="Abouelleil A."/>
            <person name="Alvarado L."/>
            <person name="Chapman S.B."/>
            <person name="Gainer-Dewar J."/>
            <person name="Goldberg J."/>
            <person name="Griggs A."/>
            <person name="Gujja S."/>
            <person name="Hansen M."/>
            <person name="Howarth C."/>
            <person name="Imamovic A."/>
            <person name="Larimer J."/>
            <person name="Murphy C."/>
            <person name="Naylor J."/>
            <person name="Pearson M."/>
            <person name="Priest M."/>
            <person name="Roberts A."/>
            <person name="Saif S."/>
            <person name="Shea T."/>
            <person name="Sykes S."/>
            <person name="Wortman J."/>
            <person name="Nusbaum C."/>
            <person name="Birren B."/>
        </authorList>
    </citation>
    <scope>NUCLEOTIDE SEQUENCE [LARGE SCALE GENOMIC DNA]</scope>
    <source>
        <strain evidence="2">CA1280</strain>
    </source>
</reference>
<protein>
    <submittedName>
        <fullName evidence="2">Uncharacterized protein</fullName>
    </submittedName>
</protein>